<comment type="similarity">
    <text evidence="11">Belongs to the eIF-3 subunit A family.</text>
</comment>
<evidence type="ECO:0000256" key="7">
    <source>
        <dbReference type="ARBA" id="ARBA00022917"/>
    </source>
</evidence>
<dbReference type="PANTHER" id="PTHR14005:SF0">
    <property type="entry name" value="EUKARYOTIC TRANSLATION INITIATION FACTOR 3 SUBUNIT A"/>
    <property type="match status" value="1"/>
</dbReference>
<feature type="region of interest" description="Disordered" evidence="12">
    <location>
        <begin position="840"/>
        <end position="1057"/>
    </location>
</feature>
<evidence type="ECO:0000313" key="14">
    <source>
        <dbReference type="EMBL" id="CAI6088922.1"/>
    </source>
</evidence>
<dbReference type="Pfam" id="PF01399">
    <property type="entry name" value="PCI"/>
    <property type="match status" value="1"/>
</dbReference>
<dbReference type="InterPro" id="IPR027512">
    <property type="entry name" value="EIF3A"/>
</dbReference>
<keyword evidence="6 11" id="KW-0694">RNA-binding</keyword>
<keyword evidence="4 11" id="KW-0396">Initiation factor</keyword>
<dbReference type="Pfam" id="PF02544">
    <property type="entry name" value="Steroid_dh"/>
    <property type="match status" value="1"/>
</dbReference>
<comment type="subunit">
    <text evidence="11">Component of the eukaryotic translation initiation factor 3 (eIF-3) complex.</text>
</comment>
<accession>A0AA35Q227</accession>
<evidence type="ECO:0000256" key="1">
    <source>
        <dbReference type="ARBA" id="ARBA00004141"/>
    </source>
</evidence>
<comment type="subcellular location">
    <subcellularLocation>
        <location evidence="2 11">Cytoplasm</location>
    </subcellularLocation>
    <subcellularLocation>
        <location evidence="1">Membrane</location>
        <topology evidence="1">Multi-pass membrane protein</topology>
    </subcellularLocation>
</comment>
<dbReference type="GO" id="GO:0002188">
    <property type="term" value="P:translation reinitiation"/>
    <property type="evidence" value="ECO:0007669"/>
    <property type="project" value="TreeGrafter"/>
</dbReference>
<keyword evidence="8" id="KW-1133">Transmembrane helix</keyword>
<dbReference type="GO" id="GO:0071540">
    <property type="term" value="C:eukaryotic translation initiation factor 3 complex, eIF3e"/>
    <property type="evidence" value="ECO:0007669"/>
    <property type="project" value="TreeGrafter"/>
</dbReference>
<dbReference type="Gene3D" id="1.25.40.860">
    <property type="match status" value="2"/>
</dbReference>
<dbReference type="Proteomes" id="UP001160390">
    <property type="component" value="Unassembled WGS sequence"/>
</dbReference>
<dbReference type="InterPro" id="IPR054711">
    <property type="entry name" value="eIF3a_PCI_TPR-like"/>
</dbReference>
<dbReference type="GO" id="GO:0016020">
    <property type="term" value="C:membrane"/>
    <property type="evidence" value="ECO:0007669"/>
    <property type="project" value="UniProtKB-SubCell"/>
</dbReference>
<name>A0AA35Q227_9HYPO</name>
<evidence type="ECO:0000256" key="8">
    <source>
        <dbReference type="ARBA" id="ARBA00022989"/>
    </source>
</evidence>
<evidence type="ECO:0000256" key="2">
    <source>
        <dbReference type="ARBA" id="ARBA00004496"/>
    </source>
</evidence>
<evidence type="ECO:0000256" key="5">
    <source>
        <dbReference type="ARBA" id="ARBA00022692"/>
    </source>
</evidence>
<reference evidence="14" key="1">
    <citation type="submission" date="2023-01" db="EMBL/GenBank/DDBJ databases">
        <authorList>
            <person name="Piombo E."/>
        </authorList>
    </citation>
    <scope>NUCLEOTIDE SEQUENCE</scope>
</reference>
<evidence type="ECO:0000313" key="15">
    <source>
        <dbReference type="Proteomes" id="UP001160390"/>
    </source>
</evidence>
<evidence type="ECO:0000256" key="4">
    <source>
        <dbReference type="ARBA" id="ARBA00022540"/>
    </source>
</evidence>
<dbReference type="GO" id="GO:0043614">
    <property type="term" value="C:multi-eIF complex"/>
    <property type="evidence" value="ECO:0007669"/>
    <property type="project" value="TreeGrafter"/>
</dbReference>
<evidence type="ECO:0000256" key="12">
    <source>
        <dbReference type="SAM" id="MobiDB-lite"/>
    </source>
</evidence>
<evidence type="ECO:0000256" key="3">
    <source>
        <dbReference type="ARBA" id="ARBA00022490"/>
    </source>
</evidence>
<keyword evidence="7 11" id="KW-0648">Protein biosynthesis</keyword>
<dbReference type="GO" id="GO:0003743">
    <property type="term" value="F:translation initiation factor activity"/>
    <property type="evidence" value="ECO:0007669"/>
    <property type="project" value="UniProtKB-UniRule"/>
</dbReference>
<keyword evidence="3 11" id="KW-0963">Cytoplasm</keyword>
<proteinExistence type="inferred from homology"/>
<evidence type="ECO:0000256" key="10">
    <source>
        <dbReference type="ARBA" id="ARBA00023136"/>
    </source>
</evidence>
<dbReference type="GO" id="GO:0071541">
    <property type="term" value="C:eukaryotic translation initiation factor 3 complex, eIF3m"/>
    <property type="evidence" value="ECO:0007669"/>
    <property type="project" value="TreeGrafter"/>
</dbReference>
<organism evidence="14 15">
    <name type="scientific">Clonostachys chloroleuca</name>
    <dbReference type="NCBI Taxonomy" id="1926264"/>
    <lineage>
        <taxon>Eukaryota</taxon>
        <taxon>Fungi</taxon>
        <taxon>Dikarya</taxon>
        <taxon>Ascomycota</taxon>
        <taxon>Pezizomycotina</taxon>
        <taxon>Sordariomycetes</taxon>
        <taxon>Hypocreomycetidae</taxon>
        <taxon>Hypocreales</taxon>
        <taxon>Bionectriaceae</taxon>
        <taxon>Clonostachys</taxon>
    </lineage>
</organism>
<dbReference type="InterPro" id="IPR001104">
    <property type="entry name" value="3-oxo-5_a-steroid_4-DH_C"/>
</dbReference>
<dbReference type="FunFam" id="4.10.860.10:FF:000001">
    <property type="entry name" value="Eukaryotic translation initiation factor 3 subunit A"/>
    <property type="match status" value="1"/>
</dbReference>
<evidence type="ECO:0000256" key="9">
    <source>
        <dbReference type="ARBA" id="ARBA00023054"/>
    </source>
</evidence>
<dbReference type="FunFam" id="1.25.40.860:FF:000003">
    <property type="entry name" value="Eukaryotic translation initiation factor 3 subunit A"/>
    <property type="match status" value="1"/>
</dbReference>
<feature type="domain" description="PCI" evidence="13">
    <location>
        <begin position="355"/>
        <end position="539"/>
    </location>
</feature>
<protein>
    <recommendedName>
        <fullName evidence="11">Eukaryotic translation initiation factor 3 subunit A</fullName>
        <shortName evidence="11">eIF3a</shortName>
    </recommendedName>
    <alternativeName>
        <fullName evidence="11">Eukaryotic translation initiation factor 3 110 kDa subunit homolog</fullName>
        <shortName evidence="11">eIF3 p110</shortName>
    </alternativeName>
    <alternativeName>
        <fullName evidence="11">Translation initiation factor eIF3, p110 subunit homolog</fullName>
    </alternativeName>
</protein>
<comment type="caution">
    <text evidence="14">The sequence shown here is derived from an EMBL/GenBank/DDBJ whole genome shotgun (WGS) entry which is preliminary data.</text>
</comment>
<dbReference type="Gene3D" id="4.10.860.10">
    <property type="entry name" value="UVR domain"/>
    <property type="match status" value="1"/>
</dbReference>
<dbReference type="SMART" id="SM00088">
    <property type="entry name" value="PINT"/>
    <property type="match status" value="1"/>
</dbReference>
<dbReference type="GO" id="GO:0016282">
    <property type="term" value="C:eukaryotic 43S preinitiation complex"/>
    <property type="evidence" value="ECO:0007669"/>
    <property type="project" value="UniProtKB-UniRule"/>
</dbReference>
<comment type="function">
    <text evidence="11">RNA-binding component of the eukaryotic translation initiation factor 3 (eIF-3) complex, which is involved in protein synthesis of a specialized repertoire of mRNAs and, together with other initiation factors, stimulates binding of mRNA and methionyl-tRNAi to the 40S ribosome. The eIF-3 complex specifically targets and initiates translation of a subset of mRNAs involved in cell proliferation.</text>
</comment>
<dbReference type="PROSITE" id="PS50244">
    <property type="entry name" value="S5A_REDUCTASE"/>
    <property type="match status" value="1"/>
</dbReference>
<dbReference type="InterPro" id="IPR000717">
    <property type="entry name" value="PCI_dom"/>
</dbReference>
<dbReference type="PANTHER" id="PTHR14005">
    <property type="entry name" value="EUKARYOTIC TRANSLATION INITIATION FACTOR 3, THETA SUBUNIT"/>
    <property type="match status" value="1"/>
</dbReference>
<keyword evidence="10" id="KW-0472">Membrane</keyword>
<evidence type="ECO:0000256" key="6">
    <source>
        <dbReference type="ARBA" id="ARBA00022884"/>
    </source>
</evidence>
<feature type="region of interest" description="Disordered" evidence="12">
    <location>
        <begin position="543"/>
        <end position="566"/>
    </location>
</feature>
<evidence type="ECO:0000259" key="13">
    <source>
        <dbReference type="PROSITE" id="PS50250"/>
    </source>
</evidence>
<feature type="region of interest" description="Disordered" evidence="12">
    <location>
        <begin position="638"/>
        <end position="678"/>
    </location>
</feature>
<feature type="compositionally biased region" description="Basic and acidic residues" evidence="12">
    <location>
        <begin position="950"/>
        <end position="961"/>
    </location>
</feature>
<feature type="compositionally biased region" description="Basic and acidic residues" evidence="12">
    <location>
        <begin position="844"/>
        <end position="924"/>
    </location>
</feature>
<dbReference type="Pfam" id="PF22591">
    <property type="entry name" value="eIF3a_PCI_TPR-like"/>
    <property type="match status" value="1"/>
</dbReference>
<dbReference type="EMBL" id="CABFNP030000868">
    <property type="protein sequence ID" value="CAI6088922.1"/>
    <property type="molecule type" value="Genomic_DNA"/>
</dbReference>
<evidence type="ECO:0000256" key="11">
    <source>
        <dbReference type="HAMAP-Rule" id="MF_03000"/>
    </source>
</evidence>
<dbReference type="GO" id="GO:0006629">
    <property type="term" value="P:lipid metabolic process"/>
    <property type="evidence" value="ECO:0007669"/>
    <property type="project" value="InterPro"/>
</dbReference>
<dbReference type="GO" id="GO:0016627">
    <property type="term" value="F:oxidoreductase activity, acting on the CH-CH group of donors"/>
    <property type="evidence" value="ECO:0007669"/>
    <property type="project" value="InterPro"/>
</dbReference>
<dbReference type="PROSITE" id="PS50250">
    <property type="entry name" value="PCI"/>
    <property type="match status" value="1"/>
</dbReference>
<keyword evidence="5" id="KW-0812">Transmembrane</keyword>
<dbReference type="GO" id="GO:0003729">
    <property type="term" value="F:mRNA binding"/>
    <property type="evidence" value="ECO:0007669"/>
    <property type="project" value="TreeGrafter"/>
</dbReference>
<gene>
    <name evidence="11" type="primary">TIF32</name>
    <name evidence="14" type="ORF">CCHLO57077_00008603</name>
</gene>
<dbReference type="GO" id="GO:0001732">
    <property type="term" value="P:formation of cytoplasmic translation initiation complex"/>
    <property type="evidence" value="ECO:0007669"/>
    <property type="project" value="UniProtKB-UniRule"/>
</dbReference>
<dbReference type="HAMAP" id="MF_03000">
    <property type="entry name" value="eIF3a"/>
    <property type="match status" value="1"/>
</dbReference>
<keyword evidence="9" id="KW-0175">Coiled coil</keyword>
<sequence length="1367" mass="156042">MEFDMLNYPSLEHILFHPPPPHQKPENVLKRAHELIGVNQAPAALTLLHEHITSKRSRSVPIVSLEPVMILLVELSVEQKKGKLAKDALYQYKNISQNTNIGTIELVLKKFIELAVGKVTTAQAKADEVQSTIEATTATSNVDDLEATETPESILLATVSGEQSRDRTDRAIVTPWLKFLWEAYRTVLDILRNNARLEILYQSTAMQAFDFCLKYTRKTEFRRLCELLRNHVQTAAKYSSQMHAINLNDPDTLQRHLETRFQQLNVAVELELWQEAFRSVEDIHTLLNLSKRPPKNVMMANYYEKLTRIFLVGENYLFHAAAWSRYYTLLRQSAALVAAGQSKKADNPPASDADLQKAASFVLLSALAIPVISTSRSRGAMVDFDEARKNKNSRLTHLLGMNQAPTRSRLFKDALSKSLLQRARPEIRDLYNILEVDFHPLSICKKISPILTKIGADAEMERYVVPLQQVILTRLFQQLSQVYDTVDLSFVEGLAQFPEPYQVSRSTIEKFIMNGNKKGDLSIRMDHATGVLSFDNDVFSSAKAGHSGSGGGSAESETGTVQRLQSTPSEIVRSQLTRLARSLYTTCHYIDPEFNKERLAARNAALARAKAGAEQEHLDTIARKEIIQKRKEEASELQARREKELSRQKRLREQQLQEAEDKRLADEQKEREEKRIKAEHDRVRKEELKKQIADLKMNDKALDIDLDDLDNLDTNRLRAMKLAQLEREKNDVNERLRITGKRIDHLERALRKEEAKKLNIDYETQIAEDRKIYEQVKAKTLKEAEEKHAASVELKHRLSRLVPLYEEFRSSLHERRRDEFEKRRRDAERELEKQINLRKKEHRDRKLREKREREERERQLQEAEERAAREKEEQRLREEAKRAELAKLKEQREKERQETLEKAALQQRREEEALARRKAEREKPAPAPARVPERSQATEGRRPPVIGSGKWRDREASHPEDAPPPARGAPIERTDSNERSSGGPPRLQLAGNKPSWREREAARAAAGGGAPAGASDNAPPPRRFEPRGGAPMDRSGSGRGDNNRAEPPAPAENLPPSRTAGKWMNWIQELALALKDVSPSQICQVFFVFASVTIITIQTLPTTYRQALMDYGARLQNDSRQSLLARFLDFIQVPHSWFIHFYILSVSLSAFWGWQYVTRGTVLRDIASAQVAAGNKPSMDISQVYVAWVLMALQGTRRLYESLFVTKSGSSPMSSLHWLLGLLYYASMSVSVWIEGSGAIINSWEDKQIIFHPPKRLALGVALFTAGWLKQQQCHKYLSSLKKYTLPEQGWFKHIVCAHYASECLLYLGLCVLATPSGQLFNNTLLLGLLFIAINLGTTAKGTKEWYAQKFGAEKVDPKWRMIPIVW</sequence>
<keyword evidence="15" id="KW-1185">Reference proteome</keyword>
<dbReference type="GO" id="GO:0033290">
    <property type="term" value="C:eukaryotic 48S preinitiation complex"/>
    <property type="evidence" value="ECO:0007669"/>
    <property type="project" value="UniProtKB-UniRule"/>
</dbReference>